<dbReference type="InterPro" id="IPR016035">
    <property type="entry name" value="Acyl_Trfase/lysoPLipase"/>
</dbReference>
<dbReference type="SUPFAM" id="SSF53901">
    <property type="entry name" value="Thiolase-like"/>
    <property type="match status" value="1"/>
</dbReference>
<keyword evidence="5" id="KW-0521">NADP</keyword>
<dbReference type="GO" id="GO:0016491">
    <property type="term" value="F:oxidoreductase activity"/>
    <property type="evidence" value="ECO:0007669"/>
    <property type="project" value="UniProtKB-KW"/>
</dbReference>
<name>A0A0G2HEF3_9PEZI</name>
<dbReference type="InterPro" id="IPR049551">
    <property type="entry name" value="PKS_DH_C"/>
</dbReference>
<accession>A0A0G2HEF3</accession>
<dbReference type="InterPro" id="IPR057326">
    <property type="entry name" value="KR_dom"/>
</dbReference>
<dbReference type="Pfam" id="PF00698">
    <property type="entry name" value="Acyl_transf_1"/>
    <property type="match status" value="1"/>
</dbReference>
<dbReference type="InterPro" id="IPR020807">
    <property type="entry name" value="PKS_DH"/>
</dbReference>
<dbReference type="SMART" id="SM00822">
    <property type="entry name" value="PKS_KR"/>
    <property type="match status" value="1"/>
</dbReference>
<dbReference type="Pfam" id="PF08659">
    <property type="entry name" value="KR"/>
    <property type="match status" value="1"/>
</dbReference>
<evidence type="ECO:0000256" key="8">
    <source>
        <dbReference type="ARBA" id="ARBA00023315"/>
    </source>
</evidence>
<dbReference type="GO" id="GO:0044550">
    <property type="term" value="P:secondary metabolite biosynthetic process"/>
    <property type="evidence" value="ECO:0007669"/>
    <property type="project" value="TreeGrafter"/>
</dbReference>
<evidence type="ECO:0000259" key="11">
    <source>
        <dbReference type="PROSITE" id="PS50075"/>
    </source>
</evidence>
<keyword evidence="3" id="KW-0489">Methyltransferase</keyword>
<reference evidence="14 15" key="2">
    <citation type="submission" date="2015-05" db="EMBL/GenBank/DDBJ databases">
        <authorList>
            <person name="Morales-Cruz A."/>
            <person name="Amrine K.C."/>
            <person name="Cantu D."/>
        </authorList>
    </citation>
    <scope>NUCLEOTIDE SEQUENCE [LARGE SCALE GENOMIC DNA]</scope>
    <source>
        <strain evidence="14">DA912</strain>
    </source>
</reference>
<feature type="domain" description="PKS/mFAS DH" evidence="13">
    <location>
        <begin position="702"/>
        <end position="994"/>
    </location>
</feature>
<dbReference type="PANTHER" id="PTHR43775">
    <property type="entry name" value="FATTY ACID SYNTHASE"/>
    <property type="match status" value="1"/>
</dbReference>
<dbReference type="InterPro" id="IPR013968">
    <property type="entry name" value="PKS_KR"/>
</dbReference>
<dbReference type="CDD" id="cd05195">
    <property type="entry name" value="enoyl_red"/>
    <property type="match status" value="1"/>
</dbReference>
<evidence type="ECO:0000259" key="13">
    <source>
        <dbReference type="PROSITE" id="PS52019"/>
    </source>
</evidence>
<dbReference type="InterPro" id="IPR011032">
    <property type="entry name" value="GroES-like_sf"/>
</dbReference>
<proteinExistence type="predicted"/>
<evidence type="ECO:0000259" key="12">
    <source>
        <dbReference type="PROSITE" id="PS52004"/>
    </source>
</evidence>
<feature type="compositionally biased region" description="Low complexity" evidence="10">
    <location>
        <begin position="1555"/>
        <end position="1571"/>
    </location>
</feature>
<dbReference type="InterPro" id="IPR013154">
    <property type="entry name" value="ADH-like_N"/>
</dbReference>
<keyword evidence="2" id="KW-0597">Phosphoprotein</keyword>
<dbReference type="InterPro" id="IPR049552">
    <property type="entry name" value="PKS_DH_N"/>
</dbReference>
<dbReference type="PROSITE" id="PS00606">
    <property type="entry name" value="KS3_1"/>
    <property type="match status" value="1"/>
</dbReference>
<dbReference type="InterPro" id="IPR020841">
    <property type="entry name" value="PKS_Beta-ketoAc_synthase_dom"/>
</dbReference>
<dbReference type="SMART" id="SM00826">
    <property type="entry name" value="PKS_DH"/>
    <property type="match status" value="1"/>
</dbReference>
<dbReference type="SUPFAM" id="SSF55048">
    <property type="entry name" value="Probable ACP-binding domain of malonyl-CoA ACP transacylase"/>
    <property type="match status" value="1"/>
</dbReference>
<dbReference type="STRING" id="1214573.A0A0G2HEF3"/>
<dbReference type="InterPro" id="IPR020843">
    <property type="entry name" value="ER"/>
</dbReference>
<dbReference type="InterPro" id="IPR050091">
    <property type="entry name" value="PKS_NRPS_Biosynth_Enz"/>
</dbReference>
<dbReference type="SUPFAM" id="SSF52151">
    <property type="entry name" value="FabD/lysophospholipase-like"/>
    <property type="match status" value="1"/>
</dbReference>
<dbReference type="GO" id="GO:0004312">
    <property type="term" value="F:fatty acid synthase activity"/>
    <property type="evidence" value="ECO:0007669"/>
    <property type="project" value="TreeGrafter"/>
</dbReference>
<dbReference type="Gene3D" id="3.40.47.10">
    <property type="match status" value="2"/>
</dbReference>
<feature type="region of interest" description="Disordered" evidence="10">
    <location>
        <begin position="1546"/>
        <end position="1574"/>
    </location>
</feature>
<dbReference type="InterPro" id="IPR036736">
    <property type="entry name" value="ACP-like_sf"/>
</dbReference>
<feature type="domain" description="Carrier" evidence="11">
    <location>
        <begin position="2145"/>
        <end position="2224"/>
    </location>
</feature>
<evidence type="ECO:0000256" key="9">
    <source>
        <dbReference type="PROSITE-ProRule" id="PRU01363"/>
    </source>
</evidence>
<keyword evidence="15" id="KW-1185">Reference proteome</keyword>
<dbReference type="CDD" id="cd02440">
    <property type="entry name" value="AdoMet_MTases"/>
    <property type="match status" value="1"/>
</dbReference>
<evidence type="ECO:0000256" key="5">
    <source>
        <dbReference type="ARBA" id="ARBA00022857"/>
    </source>
</evidence>
<dbReference type="InterPro" id="IPR014031">
    <property type="entry name" value="Ketoacyl_synth_C"/>
</dbReference>
<dbReference type="InterPro" id="IPR016036">
    <property type="entry name" value="Malonyl_transacylase_ACP-bd"/>
</dbReference>
<dbReference type="Gene3D" id="3.40.366.10">
    <property type="entry name" value="Malonyl-Coenzyme A Acyl Carrier Protein, domain 2"/>
    <property type="match status" value="1"/>
</dbReference>
<feature type="region of interest" description="C-terminal hotdog fold" evidence="9">
    <location>
        <begin position="842"/>
        <end position="994"/>
    </location>
</feature>
<dbReference type="Pfam" id="PF13602">
    <property type="entry name" value="ADH_zinc_N_2"/>
    <property type="match status" value="1"/>
</dbReference>
<dbReference type="SUPFAM" id="SSF53335">
    <property type="entry name" value="S-adenosyl-L-methionine-dependent methyltransferases"/>
    <property type="match status" value="1"/>
</dbReference>
<dbReference type="InterPro" id="IPR013217">
    <property type="entry name" value="Methyltransf_12"/>
</dbReference>
<keyword evidence="6" id="KW-0560">Oxidoreductase</keyword>
<dbReference type="Pfam" id="PF00109">
    <property type="entry name" value="ketoacyl-synt"/>
    <property type="match status" value="2"/>
</dbReference>
<dbReference type="InterPro" id="IPR042104">
    <property type="entry name" value="PKS_dehydratase_sf"/>
</dbReference>
<dbReference type="Pfam" id="PF08242">
    <property type="entry name" value="Methyltransf_12"/>
    <property type="match status" value="1"/>
</dbReference>
<dbReference type="InterPro" id="IPR029063">
    <property type="entry name" value="SAM-dependent_MTases_sf"/>
</dbReference>
<dbReference type="InterPro" id="IPR036291">
    <property type="entry name" value="NAD(P)-bd_dom_sf"/>
</dbReference>
<dbReference type="GO" id="GO:0006633">
    <property type="term" value="P:fatty acid biosynthetic process"/>
    <property type="evidence" value="ECO:0007669"/>
    <property type="project" value="InterPro"/>
</dbReference>
<dbReference type="PANTHER" id="PTHR43775:SF49">
    <property type="entry name" value="SYNTHASE, PUTATIVE (JCVI)-RELATED"/>
    <property type="match status" value="1"/>
</dbReference>
<dbReference type="Gene3D" id="3.30.70.3290">
    <property type="match status" value="1"/>
</dbReference>
<dbReference type="Gene3D" id="3.10.129.110">
    <property type="entry name" value="Polyketide synthase dehydratase"/>
    <property type="match status" value="1"/>
</dbReference>
<dbReference type="SMART" id="SM00829">
    <property type="entry name" value="PKS_ER"/>
    <property type="match status" value="1"/>
</dbReference>
<dbReference type="OrthoDB" id="329835at2759"/>
<dbReference type="CDD" id="cd00833">
    <property type="entry name" value="PKS"/>
    <property type="match status" value="1"/>
</dbReference>
<evidence type="ECO:0000256" key="2">
    <source>
        <dbReference type="ARBA" id="ARBA00022553"/>
    </source>
</evidence>
<dbReference type="SMART" id="SM00823">
    <property type="entry name" value="PKS_PP"/>
    <property type="match status" value="1"/>
</dbReference>
<dbReference type="SMART" id="SM00827">
    <property type="entry name" value="PKS_AT"/>
    <property type="match status" value="1"/>
</dbReference>
<protein>
    <submittedName>
        <fullName evidence="14">Putative polyketide synthase</fullName>
    </submittedName>
</protein>
<feature type="region of interest" description="N-terminal hotdog fold" evidence="9">
    <location>
        <begin position="702"/>
        <end position="828"/>
    </location>
</feature>
<dbReference type="InterPro" id="IPR009081">
    <property type="entry name" value="PP-bd_ACP"/>
</dbReference>
<dbReference type="GO" id="GO:0031177">
    <property type="term" value="F:phosphopantetheine binding"/>
    <property type="evidence" value="ECO:0007669"/>
    <property type="project" value="InterPro"/>
</dbReference>
<dbReference type="InterPro" id="IPR001227">
    <property type="entry name" value="Ac_transferase_dom_sf"/>
</dbReference>
<dbReference type="InterPro" id="IPR020806">
    <property type="entry name" value="PKS_PP-bd"/>
</dbReference>
<evidence type="ECO:0000256" key="1">
    <source>
        <dbReference type="ARBA" id="ARBA00022450"/>
    </source>
</evidence>
<feature type="active site" description="Proton acceptor; for dehydratase activity" evidence="9">
    <location>
        <position position="734"/>
    </location>
</feature>
<evidence type="ECO:0000256" key="7">
    <source>
        <dbReference type="ARBA" id="ARBA00023268"/>
    </source>
</evidence>
<dbReference type="SUPFAM" id="SSF47336">
    <property type="entry name" value="ACP-like"/>
    <property type="match status" value="1"/>
</dbReference>
<reference evidence="14 15" key="1">
    <citation type="submission" date="2015-05" db="EMBL/GenBank/DDBJ databases">
        <title>Distinctive expansion of gene families associated with plant cell wall degradation and secondary metabolism in the genomes of grapevine trunk pathogens.</title>
        <authorList>
            <person name="Lawrence D.P."/>
            <person name="Travadon R."/>
            <person name="Rolshausen P.E."/>
            <person name="Baumgartner K."/>
        </authorList>
    </citation>
    <scope>NUCLEOTIDE SEQUENCE [LARGE SCALE GENOMIC DNA]</scope>
    <source>
        <strain evidence="14">DA912</strain>
    </source>
</reference>
<keyword evidence="1" id="KW-0596">Phosphopantetheine</keyword>
<dbReference type="Gene3D" id="3.40.50.150">
    <property type="entry name" value="Vaccinia Virus protein VP39"/>
    <property type="match status" value="1"/>
</dbReference>
<dbReference type="SMART" id="SM00825">
    <property type="entry name" value="PKS_KS"/>
    <property type="match status" value="1"/>
</dbReference>
<evidence type="ECO:0000256" key="4">
    <source>
        <dbReference type="ARBA" id="ARBA00022679"/>
    </source>
</evidence>
<dbReference type="Gene3D" id="3.90.180.10">
    <property type="entry name" value="Medium-chain alcohol dehydrogenases, catalytic domain"/>
    <property type="match status" value="1"/>
</dbReference>
<dbReference type="GO" id="GO:0008168">
    <property type="term" value="F:methyltransferase activity"/>
    <property type="evidence" value="ECO:0007669"/>
    <property type="project" value="UniProtKB-KW"/>
</dbReference>
<evidence type="ECO:0000256" key="6">
    <source>
        <dbReference type="ARBA" id="ARBA00023002"/>
    </source>
</evidence>
<evidence type="ECO:0000313" key="15">
    <source>
        <dbReference type="Proteomes" id="UP000034680"/>
    </source>
</evidence>
<dbReference type="GO" id="GO:0004315">
    <property type="term" value="F:3-oxoacyl-[acyl-carrier-protein] synthase activity"/>
    <property type="evidence" value="ECO:0007669"/>
    <property type="project" value="InterPro"/>
</dbReference>
<dbReference type="Gene3D" id="3.40.50.720">
    <property type="entry name" value="NAD(P)-binding Rossmann-like Domain"/>
    <property type="match status" value="1"/>
</dbReference>
<dbReference type="Pfam" id="PF08240">
    <property type="entry name" value="ADH_N"/>
    <property type="match status" value="1"/>
</dbReference>
<dbReference type="InterPro" id="IPR016039">
    <property type="entry name" value="Thiolase-like"/>
</dbReference>
<organism evidence="14 15">
    <name type="scientific">Diaporthe ampelina</name>
    <dbReference type="NCBI Taxonomy" id="1214573"/>
    <lineage>
        <taxon>Eukaryota</taxon>
        <taxon>Fungi</taxon>
        <taxon>Dikarya</taxon>
        <taxon>Ascomycota</taxon>
        <taxon>Pezizomycotina</taxon>
        <taxon>Sordariomycetes</taxon>
        <taxon>Sordariomycetidae</taxon>
        <taxon>Diaporthales</taxon>
        <taxon>Diaporthaceae</taxon>
        <taxon>Diaporthe</taxon>
    </lineage>
</organism>
<dbReference type="EMBL" id="LCUC01000243">
    <property type="protein sequence ID" value="KKY33503.1"/>
    <property type="molecule type" value="Genomic_DNA"/>
</dbReference>
<dbReference type="PROSITE" id="PS52019">
    <property type="entry name" value="PKS_MFAS_DH"/>
    <property type="match status" value="1"/>
</dbReference>
<dbReference type="Pfam" id="PF14765">
    <property type="entry name" value="PS-DH"/>
    <property type="match status" value="1"/>
</dbReference>
<dbReference type="InterPro" id="IPR014043">
    <property type="entry name" value="Acyl_transferase_dom"/>
</dbReference>
<dbReference type="InterPro" id="IPR018201">
    <property type="entry name" value="Ketoacyl_synth_AS"/>
</dbReference>
<dbReference type="Pfam" id="PF02801">
    <property type="entry name" value="Ketoacyl-synt_C"/>
    <property type="match status" value="1"/>
</dbReference>
<feature type="active site" description="Proton donor; for dehydratase activity" evidence="9">
    <location>
        <position position="903"/>
    </location>
</feature>
<dbReference type="Gene3D" id="1.10.1200.10">
    <property type="entry name" value="ACP-like"/>
    <property type="match status" value="1"/>
</dbReference>
<sequence length="2256" mass="246787">MFRSQCASEGRSQIPSDRFSVDGYYSEHQPKQGTVNFKHGYFLEEGLQHFDAGFFSMSRREVERLDPQQRLLLEVVHECMESAGESDKLASGLYTITGQGDFLLANRVSFEYDLKGPSLTVKTACSSAAIAFHLACTALARGECEGVIVGGTSVFTAPGASVAMTEQGLVSPEGRSKPFDASADGYARAEAVNSVYLRRLDDALRDGTPVRAVVRGSALNSDGKSASLASPSAEAHELLIRKAYEAAGLEQADAPYVECHGTGTKVGDPLETAAIASVFGNKGTYLGSIKANIGHSEGASFITSLIKAVLSLENKTIPPNLHFSTPNPKRQGAQWPQMGQELFAAYPTFAARITDLDTVLEKIQPQGSTWSIRERILAGPSESRVDEAEFSQPLCTAIQIGLVDVLKEFGVVPDSVVGHSSGEIAAAYAAGAITAESAIKIAYYRGRISKFARKDGAMLAVGLGPQAIEPFLVDGAVVACENSSASVTVSGDEVAVDEVASKVRAHNPDVLVRRLRVQQAYHSHHMVECGEIYLENLSATVNEPANTRVPFFSSTYGTQLADKLKLDNQYWRLNLQSPVRFDTAVRSLLKDMSQTDDGKSRIMLEIGPHSALAGPLRQIFRDTNRKLLYTSALVRHRNAQESLLESIGQLWVHSVQVNLSALFPTGGKVLTDLPTYPWYHEQSFWEENRIAKQWRFRKELPHEILGSPVLEWNDMEPTWRNILSVEDIPWLGDHKIGKDVVFPAAGYIAMVGEALRQLGGGPAYSLRDVVVGNALVISARVEVMTVLHKAQLTTSQRSDWYDFSISSYNGSSWIRNCWGQVLSGRSTGTPKPELSTLSEKLPTVVDSRRWYQTMSKVGLNYTGPFRSLDQVRSHPQSNVAHGTIHDHTEAREPRYSLHPSTMDNVFQLLTVASAHGQPRLFRTLAVPTFIEHIHVNEQGKGAEVLARVTVEPTSAGGMLGNGAGYIENAESDVPDVVFEVVGLKASPVDGGDIIDPDPHAAVELEWKPVFNYANSAELIHTTKQFTHEITELEKLFVLCAADTLDKLEGVRETVHPYLHKFQTWLHDFITQMQTDGSRIFDDAGSLTRLTVGERETRIQNLYDDLLRTEMRNYAIAVNKNRISALDIFQGKAEPLDILMEDNNLHKIYDFLCFWDYNDFLQLLGHNKPTLRVLEIGAGTGGTTGTILSGLRSRYGERLYSKYTYTDISPGFFSAAQQRFCDHEGIEYKVLDISKDPVAQGFEAGSYDLILAANVLHATPKLGETLANVRKLLDPHSGRLLLQELNPIAKCVNFIFGMLPGWWLGADDERLTEPYISPDRWDQELRAVGFKGADAAVYDHKAPFHINATIVASVDPSWTGKGPLTNGSSARQQVTFIHSEGDLSTLQKQYAEELREDQFGVEWQTFAEPPPTSQSIVVTVDLEGPYLDRISEQSFNQLISWIAALQPGQKVIWLTRCTQMGRGNDPRFATILGLARNIRSEMSVAFTTVEIDEPEDAKARQVVAKLFGDIHGPRPGGNTVTEPDHEFAISKGVPYIGRFHWTSVNEELQKTQHSPSTTTTTGAATGTSNSTTRLRIGTPGLLQTLQYENIQLPPLKADEVFIKVSATGMNFKDLLIAMGIVDTPALGADAAAIGIETAGVVEAVGSAVTTVRPGDRVMAVSIHCFASHVVTREATCIAIPDELGFVQAATMPCVYATVIRALMDVGRMEEGQTVLIHSACGGVGIAAIQLCKMVGSRVLATVGSAEKRHYLTETMGIPDADIFDSRTPSFFPDVMRATGGRGVDLCLNSLSGELLHYSWQCVAEFGTLLEIGKRDLVGRGKLSLAPFEDNRNYAGVDLSHIFVEKPHLWKSLLGRIVDFFRDGHISPISPATVFAARDCQDMFRFMQKGSHIGKIVLEMTDEPSTLIDQAVRSVEDESVVRLAVNEAKLPIAGVVHGAMVLKDHATRNMPYSNWQAVVVPRVTGAWNLHHALSSAQLDFFVLLGSFSGMVGQPGQANYAASNTFLNAFVQYRHGLGMPASALEMGPISDVGYVAESPAILESMKATSTYAIGEQEYLDALQLAMSRSSAPPSATPSVFTNPSVIGVGLRSTNPLDDPSNRLVWRRDIRLSIYRNLEKTGNTAGAASASQNDAIKNLMSPEHISDPSVISKLALEIGRVLYGFLMRQDDEIALDKPLSTLGVDSLVSIELRNWCRQHLGLEASVLEIMQSTLEHLARLAVESLRCKLNAGSGGDSGGVNGTLAEERDRYDQILEVKVP</sequence>
<evidence type="ECO:0000313" key="14">
    <source>
        <dbReference type="EMBL" id="KKY33503.1"/>
    </source>
</evidence>
<gene>
    <name evidence="14" type="ORF">UCDDA912_g06544</name>
</gene>
<comment type="caution">
    <text evidence="14">The sequence shown here is derived from an EMBL/GenBank/DDBJ whole genome shotgun (WGS) entry which is preliminary data.</text>
</comment>
<dbReference type="Pfam" id="PF21089">
    <property type="entry name" value="PKS_DH_N"/>
    <property type="match status" value="1"/>
</dbReference>
<dbReference type="Proteomes" id="UP000034680">
    <property type="component" value="Unassembled WGS sequence"/>
</dbReference>
<dbReference type="GO" id="GO:0032259">
    <property type="term" value="P:methylation"/>
    <property type="evidence" value="ECO:0007669"/>
    <property type="project" value="UniProtKB-KW"/>
</dbReference>
<feature type="domain" description="Ketosynthase family 3 (KS3)" evidence="12">
    <location>
        <begin position="1"/>
        <end position="362"/>
    </location>
</feature>
<dbReference type="SUPFAM" id="SSF50129">
    <property type="entry name" value="GroES-like"/>
    <property type="match status" value="1"/>
</dbReference>
<dbReference type="PROSITE" id="PS50075">
    <property type="entry name" value="CARRIER"/>
    <property type="match status" value="1"/>
</dbReference>
<evidence type="ECO:0000256" key="10">
    <source>
        <dbReference type="SAM" id="MobiDB-lite"/>
    </source>
</evidence>
<dbReference type="SUPFAM" id="SSF51735">
    <property type="entry name" value="NAD(P)-binding Rossmann-fold domains"/>
    <property type="match status" value="2"/>
</dbReference>
<dbReference type="Pfam" id="PF00550">
    <property type="entry name" value="PP-binding"/>
    <property type="match status" value="1"/>
</dbReference>
<dbReference type="PROSITE" id="PS52004">
    <property type="entry name" value="KS3_2"/>
    <property type="match status" value="1"/>
</dbReference>
<keyword evidence="8" id="KW-0012">Acyltransferase</keyword>
<keyword evidence="7" id="KW-0511">Multifunctional enzyme</keyword>
<keyword evidence="4" id="KW-0808">Transferase</keyword>
<evidence type="ECO:0000256" key="3">
    <source>
        <dbReference type="ARBA" id="ARBA00022603"/>
    </source>
</evidence>
<dbReference type="InterPro" id="IPR049900">
    <property type="entry name" value="PKS_mFAS_DH"/>
</dbReference>
<dbReference type="InterPro" id="IPR014030">
    <property type="entry name" value="Ketoacyl_synth_N"/>
</dbReference>